<accession>A0A9D1F966</accession>
<gene>
    <name evidence="5" type="ORF">IAA83_04150</name>
</gene>
<evidence type="ECO:0000259" key="3">
    <source>
        <dbReference type="Pfam" id="PF01408"/>
    </source>
</evidence>
<dbReference type="Pfam" id="PF22725">
    <property type="entry name" value="GFO_IDH_MocA_C3"/>
    <property type="match status" value="1"/>
</dbReference>
<dbReference type="AlphaFoldDB" id="A0A9D1F966"/>
<evidence type="ECO:0000313" key="5">
    <source>
        <dbReference type="EMBL" id="HIS64549.1"/>
    </source>
</evidence>
<dbReference type="Pfam" id="PF01408">
    <property type="entry name" value="GFO_IDH_MocA"/>
    <property type="match status" value="1"/>
</dbReference>
<dbReference type="GO" id="GO:0000166">
    <property type="term" value="F:nucleotide binding"/>
    <property type="evidence" value="ECO:0007669"/>
    <property type="project" value="InterPro"/>
</dbReference>
<reference evidence="5" key="1">
    <citation type="submission" date="2020-10" db="EMBL/GenBank/DDBJ databases">
        <authorList>
            <person name="Gilroy R."/>
        </authorList>
    </citation>
    <scope>NUCLEOTIDE SEQUENCE</scope>
    <source>
        <strain evidence="5">ChiBcec16-1751</strain>
    </source>
</reference>
<dbReference type="SUPFAM" id="SSF51735">
    <property type="entry name" value="NAD(P)-binding Rossmann-fold domains"/>
    <property type="match status" value="1"/>
</dbReference>
<dbReference type="InterPro" id="IPR036291">
    <property type="entry name" value="NAD(P)-bd_dom_sf"/>
</dbReference>
<dbReference type="Gene3D" id="3.30.360.10">
    <property type="entry name" value="Dihydrodipicolinate Reductase, domain 2"/>
    <property type="match status" value="1"/>
</dbReference>
<sequence>MQPIRYGLLSTSSIAPRLVAAVRAAGGGEVVALSSRSLEKARAKAAEWNIPTAYGSHDQLLGDPNVDVIYLSTVNGQHYQWAKAALLAGKHVLCEKPCTTSSKQTRELFALARQRGLFLMEAQKMLFLPAVLALKERVERGDVGKIHLAEFRHSFSPDYNGWMFRRADGGGTLLSSGIYVMELLLWLFGPLETCSGVWTPSPEGGECQYMLAGRMENGVLFTAANSTKAMFQDGARFYGERGFIDLPLYWKARTLTIHADGREPETLEFPCDHELVYEVRHVQACLSENQLTSPVVTEELSVAAMEAIEEIYRNWR</sequence>
<reference evidence="5" key="2">
    <citation type="journal article" date="2021" name="PeerJ">
        <title>Extensive microbial diversity within the chicken gut microbiome revealed by metagenomics and culture.</title>
        <authorList>
            <person name="Gilroy R."/>
            <person name="Ravi A."/>
            <person name="Getino M."/>
            <person name="Pursley I."/>
            <person name="Horton D.L."/>
            <person name="Alikhan N.F."/>
            <person name="Baker D."/>
            <person name="Gharbi K."/>
            <person name="Hall N."/>
            <person name="Watson M."/>
            <person name="Adriaenssens E.M."/>
            <person name="Foster-Nyarko E."/>
            <person name="Jarju S."/>
            <person name="Secka A."/>
            <person name="Antonio M."/>
            <person name="Oren A."/>
            <person name="Chaudhuri R.R."/>
            <person name="La Ragione R."/>
            <person name="Hildebrand F."/>
            <person name="Pallen M.J."/>
        </authorList>
    </citation>
    <scope>NUCLEOTIDE SEQUENCE</scope>
    <source>
        <strain evidence="5">ChiBcec16-1751</strain>
    </source>
</reference>
<dbReference type="Gene3D" id="3.40.50.720">
    <property type="entry name" value="NAD(P)-binding Rossmann-like Domain"/>
    <property type="match status" value="1"/>
</dbReference>
<feature type="domain" description="Gfo/Idh/MocA-like oxidoreductase N-terminal" evidence="3">
    <location>
        <begin position="6"/>
        <end position="120"/>
    </location>
</feature>
<dbReference type="PANTHER" id="PTHR22604:SF105">
    <property type="entry name" value="TRANS-1,2-DIHYDROBENZENE-1,2-DIOL DEHYDROGENASE"/>
    <property type="match status" value="1"/>
</dbReference>
<organism evidence="5 6">
    <name type="scientific">Candidatus Avoscillospira avistercoris</name>
    <dbReference type="NCBI Taxonomy" id="2840707"/>
    <lineage>
        <taxon>Bacteria</taxon>
        <taxon>Bacillati</taxon>
        <taxon>Bacillota</taxon>
        <taxon>Clostridia</taxon>
        <taxon>Eubacteriales</taxon>
        <taxon>Oscillospiraceae</taxon>
        <taxon>Oscillospiraceae incertae sedis</taxon>
        <taxon>Candidatus Avoscillospira</taxon>
    </lineage>
</organism>
<feature type="domain" description="GFO/IDH/MocA-like oxidoreductase" evidence="4">
    <location>
        <begin position="132"/>
        <end position="244"/>
    </location>
</feature>
<proteinExistence type="inferred from homology"/>
<dbReference type="GO" id="GO:0016491">
    <property type="term" value="F:oxidoreductase activity"/>
    <property type="evidence" value="ECO:0007669"/>
    <property type="project" value="UniProtKB-KW"/>
</dbReference>
<comment type="similarity">
    <text evidence="1">Belongs to the Gfo/Idh/MocA family.</text>
</comment>
<evidence type="ECO:0000256" key="1">
    <source>
        <dbReference type="ARBA" id="ARBA00010928"/>
    </source>
</evidence>
<protein>
    <submittedName>
        <fullName evidence="5">Gfo/Idh/MocA family oxidoreductase</fullName>
    </submittedName>
</protein>
<evidence type="ECO:0000313" key="6">
    <source>
        <dbReference type="Proteomes" id="UP000886741"/>
    </source>
</evidence>
<comment type="caution">
    <text evidence="5">The sequence shown here is derived from an EMBL/GenBank/DDBJ whole genome shotgun (WGS) entry which is preliminary data.</text>
</comment>
<dbReference type="PANTHER" id="PTHR22604">
    <property type="entry name" value="OXIDOREDUCTASES"/>
    <property type="match status" value="1"/>
</dbReference>
<dbReference type="InterPro" id="IPR050984">
    <property type="entry name" value="Gfo/Idh/MocA_domain"/>
</dbReference>
<dbReference type="EMBL" id="DVJJ01000066">
    <property type="protein sequence ID" value="HIS64549.1"/>
    <property type="molecule type" value="Genomic_DNA"/>
</dbReference>
<dbReference type="InterPro" id="IPR055170">
    <property type="entry name" value="GFO_IDH_MocA-like_dom"/>
</dbReference>
<dbReference type="InterPro" id="IPR000683">
    <property type="entry name" value="Gfo/Idh/MocA-like_OxRdtase_N"/>
</dbReference>
<keyword evidence="2" id="KW-0560">Oxidoreductase</keyword>
<evidence type="ECO:0000256" key="2">
    <source>
        <dbReference type="ARBA" id="ARBA00023002"/>
    </source>
</evidence>
<dbReference type="Proteomes" id="UP000886741">
    <property type="component" value="Unassembled WGS sequence"/>
</dbReference>
<dbReference type="SUPFAM" id="SSF55347">
    <property type="entry name" value="Glyceraldehyde-3-phosphate dehydrogenase-like, C-terminal domain"/>
    <property type="match status" value="1"/>
</dbReference>
<evidence type="ECO:0000259" key="4">
    <source>
        <dbReference type="Pfam" id="PF22725"/>
    </source>
</evidence>
<name>A0A9D1F966_9FIRM</name>